<dbReference type="EMBL" id="KQ235230">
    <property type="protein sequence ID" value="KNA01743.1"/>
    <property type="molecule type" value="Genomic_DNA"/>
</dbReference>
<dbReference type="Proteomes" id="UP000053239">
    <property type="component" value="Unassembled WGS sequence"/>
</dbReference>
<keyword evidence="1" id="KW-0472">Membrane</keyword>
<name>A0A0J9U3L4_PLAVI</name>
<keyword evidence="1" id="KW-1133">Transmembrane helix</keyword>
<dbReference type="OrthoDB" id="389443at2759"/>
<sequence length="112" mass="13194">ILCSLIPIVGLTFPALFYGYDEENKVSSFFCAHPIHESQNRDCTLTRLSKETLEHLDVANHFNRIIFYFILPTIYFSMIIYGFIKVVKYERIKSGKGKMSFKEYCRFSKDLF</sequence>
<organism evidence="2 3">
    <name type="scientific">Plasmodium vivax North Korean</name>
    <dbReference type="NCBI Taxonomy" id="1035514"/>
    <lineage>
        <taxon>Eukaryota</taxon>
        <taxon>Sar</taxon>
        <taxon>Alveolata</taxon>
        <taxon>Apicomplexa</taxon>
        <taxon>Aconoidasida</taxon>
        <taxon>Haemosporida</taxon>
        <taxon>Plasmodiidae</taxon>
        <taxon>Plasmodium</taxon>
        <taxon>Plasmodium (Plasmodium)</taxon>
    </lineage>
</organism>
<reference evidence="2 3" key="1">
    <citation type="submission" date="2011-09" db="EMBL/GenBank/DDBJ databases">
        <title>The Genome Sequence of Plasmodium vivax North Korean.</title>
        <authorList>
            <consortium name="The Broad Institute Genome Sequencing Platform"/>
            <consortium name="The Broad Institute Genome Sequencing Center for Infectious Disease"/>
            <person name="Neafsey D."/>
            <person name="Carlton J."/>
            <person name="Barnwell J."/>
            <person name="Collins W."/>
            <person name="Escalante A."/>
            <person name="Mullikin J."/>
            <person name="Saul A."/>
            <person name="Guigo R."/>
            <person name="Camara F."/>
            <person name="Young S.K."/>
            <person name="Zeng Q."/>
            <person name="Gargeya S."/>
            <person name="Fitzgerald M."/>
            <person name="Haas B."/>
            <person name="Abouelleil A."/>
            <person name="Alvarado L."/>
            <person name="Arachchi H.M."/>
            <person name="Berlin A."/>
            <person name="Brown A."/>
            <person name="Chapman S.B."/>
            <person name="Chen Z."/>
            <person name="Dunbar C."/>
            <person name="Freedman E."/>
            <person name="Gearin G."/>
            <person name="Gellesch M."/>
            <person name="Goldberg J."/>
            <person name="Griggs A."/>
            <person name="Gujja S."/>
            <person name="Heiman D."/>
            <person name="Howarth C."/>
            <person name="Larson L."/>
            <person name="Lui A."/>
            <person name="MacDonald P.J.P."/>
            <person name="Montmayeur A."/>
            <person name="Murphy C."/>
            <person name="Neiman D."/>
            <person name="Pearson M."/>
            <person name="Priest M."/>
            <person name="Roberts A."/>
            <person name="Saif S."/>
            <person name="Shea T."/>
            <person name="Shenoy N."/>
            <person name="Sisk P."/>
            <person name="Stolte C."/>
            <person name="Sykes S."/>
            <person name="Wortman J."/>
            <person name="Nusbaum C."/>
            <person name="Birren B."/>
        </authorList>
    </citation>
    <scope>NUCLEOTIDE SEQUENCE [LARGE SCALE GENOMIC DNA]</scope>
    <source>
        <strain evidence="2 3">North Korean</strain>
    </source>
</reference>
<dbReference type="AlphaFoldDB" id="A0A0J9U3L4"/>
<evidence type="ECO:0000256" key="1">
    <source>
        <dbReference type="SAM" id="Phobius"/>
    </source>
</evidence>
<accession>A0A0J9U3L4</accession>
<evidence type="ECO:0000313" key="2">
    <source>
        <dbReference type="EMBL" id="KNA01743.1"/>
    </source>
</evidence>
<protein>
    <submittedName>
        <fullName evidence="2">Uncharacterized protein</fullName>
    </submittedName>
</protein>
<keyword evidence="1" id="KW-0812">Transmembrane</keyword>
<gene>
    <name evidence="2" type="ORF">PVNG_06330</name>
</gene>
<evidence type="ECO:0000313" key="3">
    <source>
        <dbReference type="Proteomes" id="UP000053239"/>
    </source>
</evidence>
<proteinExistence type="predicted"/>
<feature type="transmembrane region" description="Helical" evidence="1">
    <location>
        <begin position="65"/>
        <end position="84"/>
    </location>
</feature>
<feature type="non-terminal residue" evidence="2">
    <location>
        <position position="1"/>
    </location>
</feature>